<organism evidence="1 2">
    <name type="scientific">Sclerotinia nivalis</name>
    <dbReference type="NCBI Taxonomy" id="352851"/>
    <lineage>
        <taxon>Eukaryota</taxon>
        <taxon>Fungi</taxon>
        <taxon>Dikarya</taxon>
        <taxon>Ascomycota</taxon>
        <taxon>Pezizomycotina</taxon>
        <taxon>Leotiomycetes</taxon>
        <taxon>Helotiales</taxon>
        <taxon>Sclerotiniaceae</taxon>
        <taxon>Sclerotinia</taxon>
    </lineage>
</organism>
<reference evidence="1" key="1">
    <citation type="submission" date="2022-11" db="EMBL/GenBank/DDBJ databases">
        <title>Genome Resource of Sclerotinia nivalis Strain SnTB1, a Plant Pathogen Isolated from American Ginseng.</title>
        <authorList>
            <person name="Fan S."/>
        </authorList>
    </citation>
    <scope>NUCLEOTIDE SEQUENCE</scope>
    <source>
        <strain evidence="1">SnTB1</strain>
    </source>
</reference>
<comment type="caution">
    <text evidence="1">The sequence shown here is derived from an EMBL/GenBank/DDBJ whole genome shotgun (WGS) entry which is preliminary data.</text>
</comment>
<dbReference type="Gene3D" id="3.50.50.60">
    <property type="entry name" value="FAD/NAD(P)-binding domain"/>
    <property type="match status" value="1"/>
</dbReference>
<sequence>MLGSPFQVHTPTGEILPHKPQQLGKVLLRFRNTLYSWLLLIARCSLGPESRFSFGKKLSHYTRNNFDFVTITFSDDTSANGTLLISADDNHPHVKKQLLPCHNLLDTGGRVMFGKTRLSIELTDAFPGILQPMPLIHNPKASIPSLTLLEPIVSPSASSRPFHPESPKE</sequence>
<name>A0A9X0DMW9_9HELO</name>
<gene>
    <name evidence="1" type="ORF">OCU04_002753</name>
</gene>
<accession>A0A9X0DMW9</accession>
<keyword evidence="2" id="KW-1185">Reference proteome</keyword>
<dbReference type="Proteomes" id="UP001152300">
    <property type="component" value="Unassembled WGS sequence"/>
</dbReference>
<dbReference type="AlphaFoldDB" id="A0A9X0DMW9"/>
<dbReference type="EMBL" id="JAPEIS010000002">
    <property type="protein sequence ID" value="KAJ8069079.1"/>
    <property type="molecule type" value="Genomic_DNA"/>
</dbReference>
<evidence type="ECO:0000313" key="1">
    <source>
        <dbReference type="EMBL" id="KAJ8069079.1"/>
    </source>
</evidence>
<proteinExistence type="predicted"/>
<dbReference type="InterPro" id="IPR036188">
    <property type="entry name" value="FAD/NAD-bd_sf"/>
</dbReference>
<protein>
    <submittedName>
        <fullName evidence="1">Uncharacterized protein</fullName>
    </submittedName>
</protein>
<evidence type="ECO:0000313" key="2">
    <source>
        <dbReference type="Proteomes" id="UP001152300"/>
    </source>
</evidence>
<dbReference type="OrthoDB" id="3554030at2759"/>